<gene>
    <name evidence="4" type="ORF">POM88_042974</name>
</gene>
<name>A0AAD8MCM9_9APIA</name>
<keyword evidence="5" id="KW-1185">Reference proteome</keyword>
<dbReference type="Proteomes" id="UP001237642">
    <property type="component" value="Unassembled WGS sequence"/>
</dbReference>
<dbReference type="Pfam" id="PF08263">
    <property type="entry name" value="LRRNT_2"/>
    <property type="match status" value="1"/>
</dbReference>
<dbReference type="InterPro" id="IPR013210">
    <property type="entry name" value="LRR_N_plant-typ"/>
</dbReference>
<protein>
    <recommendedName>
        <fullName evidence="3">Leucine-rich repeat-containing N-terminal plant-type domain-containing protein</fullName>
    </recommendedName>
</protein>
<dbReference type="AlphaFoldDB" id="A0AAD8MCM9"/>
<evidence type="ECO:0000313" key="4">
    <source>
        <dbReference type="EMBL" id="KAK1367413.1"/>
    </source>
</evidence>
<comment type="caution">
    <text evidence="4">The sequence shown here is derived from an EMBL/GenBank/DDBJ whole genome shotgun (WGS) entry which is preliminary data.</text>
</comment>
<reference evidence="4" key="1">
    <citation type="submission" date="2023-02" db="EMBL/GenBank/DDBJ databases">
        <title>Genome of toxic invasive species Heracleum sosnowskyi carries increased number of genes despite the absence of recent whole-genome duplications.</title>
        <authorList>
            <person name="Schelkunov M."/>
            <person name="Shtratnikova V."/>
            <person name="Makarenko M."/>
            <person name="Klepikova A."/>
            <person name="Omelchenko D."/>
            <person name="Novikova G."/>
            <person name="Obukhova E."/>
            <person name="Bogdanov V."/>
            <person name="Penin A."/>
            <person name="Logacheva M."/>
        </authorList>
    </citation>
    <scope>NUCLEOTIDE SEQUENCE</scope>
    <source>
        <strain evidence="4">Hsosn_3</strain>
        <tissue evidence="4">Leaf</tissue>
    </source>
</reference>
<keyword evidence="2" id="KW-0677">Repeat</keyword>
<reference evidence="4" key="2">
    <citation type="submission" date="2023-05" db="EMBL/GenBank/DDBJ databases">
        <authorList>
            <person name="Schelkunov M.I."/>
        </authorList>
    </citation>
    <scope>NUCLEOTIDE SEQUENCE</scope>
    <source>
        <strain evidence="4">Hsosn_3</strain>
        <tissue evidence="4">Leaf</tissue>
    </source>
</reference>
<feature type="domain" description="Leucine-rich repeat-containing N-terminal plant-type" evidence="3">
    <location>
        <begin position="42"/>
        <end position="73"/>
    </location>
</feature>
<dbReference type="EMBL" id="JAUIZM010000009">
    <property type="protein sequence ID" value="KAK1367413.1"/>
    <property type="molecule type" value="Genomic_DNA"/>
</dbReference>
<accession>A0AAD8MCM9</accession>
<keyword evidence="1" id="KW-0433">Leucine-rich repeat</keyword>
<sequence length="106" mass="11924">MQGKRPYGGTPLGLASDVLLEGQIADKETRRIMELVICKLIKRKLFNIPSQLKGWKTDAGDPCVESWTGVTCNDSSVIHLSWILAQTTFRVEFRTTYQLCHTLKLG</sequence>
<evidence type="ECO:0000256" key="2">
    <source>
        <dbReference type="ARBA" id="ARBA00022737"/>
    </source>
</evidence>
<evidence type="ECO:0000256" key="1">
    <source>
        <dbReference type="ARBA" id="ARBA00022614"/>
    </source>
</evidence>
<proteinExistence type="predicted"/>
<evidence type="ECO:0000313" key="5">
    <source>
        <dbReference type="Proteomes" id="UP001237642"/>
    </source>
</evidence>
<organism evidence="4 5">
    <name type="scientific">Heracleum sosnowskyi</name>
    <dbReference type="NCBI Taxonomy" id="360622"/>
    <lineage>
        <taxon>Eukaryota</taxon>
        <taxon>Viridiplantae</taxon>
        <taxon>Streptophyta</taxon>
        <taxon>Embryophyta</taxon>
        <taxon>Tracheophyta</taxon>
        <taxon>Spermatophyta</taxon>
        <taxon>Magnoliopsida</taxon>
        <taxon>eudicotyledons</taxon>
        <taxon>Gunneridae</taxon>
        <taxon>Pentapetalae</taxon>
        <taxon>asterids</taxon>
        <taxon>campanulids</taxon>
        <taxon>Apiales</taxon>
        <taxon>Apiaceae</taxon>
        <taxon>Apioideae</taxon>
        <taxon>apioid superclade</taxon>
        <taxon>Tordylieae</taxon>
        <taxon>Tordyliinae</taxon>
        <taxon>Heracleum</taxon>
    </lineage>
</organism>
<evidence type="ECO:0000259" key="3">
    <source>
        <dbReference type="Pfam" id="PF08263"/>
    </source>
</evidence>